<accession>A0A3N7HQN6</accession>
<feature type="signal peptide" evidence="1">
    <location>
        <begin position="1"/>
        <end position="19"/>
    </location>
</feature>
<evidence type="ECO:0000313" key="2">
    <source>
        <dbReference type="EMBL" id="RQP00015.1"/>
    </source>
</evidence>
<evidence type="ECO:0008006" key="4">
    <source>
        <dbReference type="Google" id="ProtNLM"/>
    </source>
</evidence>
<keyword evidence="3" id="KW-1185">Reference proteome</keyword>
<dbReference type="InParanoid" id="A0A3N7HQN6"/>
<dbReference type="EMBL" id="CM009303">
    <property type="protein sequence ID" value="RQP00015.1"/>
    <property type="molecule type" value="Genomic_DNA"/>
</dbReference>
<dbReference type="SMR" id="A0A3N7HQN6"/>
<name>A0A3N7HQN6_POPTR</name>
<evidence type="ECO:0000256" key="1">
    <source>
        <dbReference type="SAM" id="SignalP"/>
    </source>
</evidence>
<protein>
    <recommendedName>
        <fullName evidence="4">Secreted protein</fullName>
    </recommendedName>
</protein>
<organism evidence="2 3">
    <name type="scientific">Populus trichocarpa</name>
    <name type="common">Western balsam poplar</name>
    <name type="synonym">Populus balsamifera subsp. trichocarpa</name>
    <dbReference type="NCBI Taxonomy" id="3694"/>
    <lineage>
        <taxon>Eukaryota</taxon>
        <taxon>Viridiplantae</taxon>
        <taxon>Streptophyta</taxon>
        <taxon>Embryophyta</taxon>
        <taxon>Tracheophyta</taxon>
        <taxon>Spermatophyta</taxon>
        <taxon>Magnoliopsida</taxon>
        <taxon>eudicotyledons</taxon>
        <taxon>Gunneridae</taxon>
        <taxon>Pentapetalae</taxon>
        <taxon>rosids</taxon>
        <taxon>fabids</taxon>
        <taxon>Malpighiales</taxon>
        <taxon>Salicaceae</taxon>
        <taxon>Saliceae</taxon>
        <taxon>Populus</taxon>
    </lineage>
</organism>
<dbReference type="Proteomes" id="UP000006729">
    <property type="component" value="Chromosome 14"/>
</dbReference>
<gene>
    <name evidence="2" type="ORF">POPTR_014G107050</name>
</gene>
<dbReference type="AlphaFoldDB" id="A0A3N7HQN6"/>
<evidence type="ECO:0000313" key="3">
    <source>
        <dbReference type="Proteomes" id="UP000006729"/>
    </source>
</evidence>
<feature type="chain" id="PRO_5018322398" description="Secreted protein" evidence="1">
    <location>
        <begin position="20"/>
        <end position="76"/>
    </location>
</feature>
<proteinExistence type="predicted"/>
<reference evidence="2 3" key="1">
    <citation type="journal article" date="2006" name="Science">
        <title>The genome of black cottonwood, Populus trichocarpa (Torr. &amp; Gray).</title>
        <authorList>
            <person name="Tuskan G.A."/>
            <person name="Difazio S."/>
            <person name="Jansson S."/>
            <person name="Bohlmann J."/>
            <person name="Grigoriev I."/>
            <person name="Hellsten U."/>
            <person name="Putnam N."/>
            <person name="Ralph S."/>
            <person name="Rombauts S."/>
            <person name="Salamov A."/>
            <person name="Schein J."/>
            <person name="Sterck L."/>
            <person name="Aerts A."/>
            <person name="Bhalerao R.R."/>
            <person name="Bhalerao R.P."/>
            <person name="Blaudez D."/>
            <person name="Boerjan W."/>
            <person name="Brun A."/>
            <person name="Brunner A."/>
            <person name="Busov V."/>
            <person name="Campbell M."/>
            <person name="Carlson J."/>
            <person name="Chalot M."/>
            <person name="Chapman J."/>
            <person name="Chen G.L."/>
            <person name="Cooper D."/>
            <person name="Coutinho P.M."/>
            <person name="Couturier J."/>
            <person name="Covert S."/>
            <person name="Cronk Q."/>
            <person name="Cunningham R."/>
            <person name="Davis J."/>
            <person name="Degroeve S."/>
            <person name="Dejardin A."/>
            <person name="Depamphilis C."/>
            <person name="Detter J."/>
            <person name="Dirks B."/>
            <person name="Dubchak I."/>
            <person name="Duplessis S."/>
            <person name="Ehlting J."/>
            <person name="Ellis B."/>
            <person name="Gendler K."/>
            <person name="Goodstein D."/>
            <person name="Gribskov M."/>
            <person name="Grimwood J."/>
            <person name="Groover A."/>
            <person name="Gunter L."/>
            <person name="Hamberger B."/>
            <person name="Heinze B."/>
            <person name="Helariutta Y."/>
            <person name="Henrissat B."/>
            <person name="Holligan D."/>
            <person name="Holt R."/>
            <person name="Huang W."/>
            <person name="Islam-Faridi N."/>
            <person name="Jones S."/>
            <person name="Jones-Rhoades M."/>
            <person name="Jorgensen R."/>
            <person name="Joshi C."/>
            <person name="Kangasjarvi J."/>
            <person name="Karlsson J."/>
            <person name="Kelleher C."/>
            <person name="Kirkpatrick R."/>
            <person name="Kirst M."/>
            <person name="Kohler A."/>
            <person name="Kalluri U."/>
            <person name="Larimer F."/>
            <person name="Leebens-Mack J."/>
            <person name="Leple J.C."/>
            <person name="Locascio P."/>
            <person name="Lou Y."/>
            <person name="Lucas S."/>
            <person name="Martin F."/>
            <person name="Montanini B."/>
            <person name="Napoli C."/>
            <person name="Nelson D.R."/>
            <person name="Nelson C."/>
            <person name="Nieminen K."/>
            <person name="Nilsson O."/>
            <person name="Pereda V."/>
            <person name="Peter G."/>
            <person name="Philippe R."/>
            <person name="Pilate G."/>
            <person name="Poliakov A."/>
            <person name="Razumovskaya J."/>
            <person name="Richardson P."/>
            <person name="Rinaldi C."/>
            <person name="Ritland K."/>
            <person name="Rouze P."/>
            <person name="Ryaboy D."/>
            <person name="Schmutz J."/>
            <person name="Schrader J."/>
            <person name="Segerman B."/>
            <person name="Shin H."/>
            <person name="Siddiqui A."/>
            <person name="Sterky F."/>
            <person name="Terry A."/>
            <person name="Tsai C.J."/>
            <person name="Uberbacher E."/>
            <person name="Unneberg P."/>
            <person name="Vahala J."/>
            <person name="Wall K."/>
            <person name="Wessler S."/>
            <person name="Yang G."/>
            <person name="Yin T."/>
            <person name="Douglas C."/>
            <person name="Marra M."/>
            <person name="Sandberg G."/>
            <person name="Van de Peer Y."/>
            <person name="Rokhsar D."/>
        </authorList>
    </citation>
    <scope>NUCLEOTIDE SEQUENCE [LARGE SCALE GENOMIC DNA]</scope>
    <source>
        <strain evidence="3">cv. Nisqually</strain>
    </source>
</reference>
<keyword evidence="1" id="KW-0732">Signal</keyword>
<dbReference type="Gramene" id="Potri.014G107050.1.v4.1">
    <property type="protein sequence ID" value="Potri.014G107050.1.v4.1"/>
    <property type="gene ID" value="Potri.014G107050.v4.1"/>
</dbReference>
<sequence>MRLLCCHFMLNLRIDVLLGRSMLFCSIAINIQQERVMLRETRRINLEWRRSLQWKELCCRSRRSNSRLEAAGQHNS</sequence>